<protein>
    <submittedName>
        <fullName evidence="3">Uncharacterized protein LOC113515805</fullName>
    </submittedName>
</protein>
<keyword evidence="1" id="KW-1133">Transmembrane helix</keyword>
<keyword evidence="2" id="KW-1185">Reference proteome</keyword>
<dbReference type="RefSeq" id="XP_026755896.1">
    <property type="nucleotide sequence ID" value="XM_026900095.3"/>
</dbReference>
<keyword evidence="1" id="KW-0812">Transmembrane</keyword>
<sequence>MCWRQVSKLQKTVFIVLFYVILYLLILYAMSPDTTLTFVNDEMQGDKYPLLFLVAPNMPVFSDPEGADVFRSRRCGNCFITNNKGFLPISGYDAVLVYGDRSVLSQTAAFMDPGKRYLIESSEDCLRNKLRRCSMEPKITSYSSKESYDLCGLCHLLEK</sequence>
<dbReference type="KEGG" id="gmw:113515805"/>
<evidence type="ECO:0000313" key="3">
    <source>
        <dbReference type="RefSeq" id="XP_026755896.1"/>
    </source>
</evidence>
<dbReference type="AlphaFoldDB" id="A0A6J1WLT4"/>
<evidence type="ECO:0000256" key="1">
    <source>
        <dbReference type="SAM" id="Phobius"/>
    </source>
</evidence>
<evidence type="ECO:0000313" key="2">
    <source>
        <dbReference type="Proteomes" id="UP001652740"/>
    </source>
</evidence>
<gene>
    <name evidence="3" type="primary">LOC113515805</name>
</gene>
<dbReference type="OrthoDB" id="7178436at2759"/>
<dbReference type="InParanoid" id="A0A6J1WLT4"/>
<reference evidence="3" key="1">
    <citation type="submission" date="2025-08" db="UniProtKB">
        <authorList>
            <consortium name="RefSeq"/>
        </authorList>
    </citation>
    <scope>IDENTIFICATION</scope>
    <source>
        <tissue evidence="3">Whole larvae</tissue>
    </source>
</reference>
<name>A0A6J1WLT4_GALME</name>
<proteinExistence type="predicted"/>
<accession>A0A6J1WLT4</accession>
<keyword evidence="1" id="KW-0472">Membrane</keyword>
<dbReference type="GeneID" id="113515805"/>
<feature type="transmembrane region" description="Helical" evidence="1">
    <location>
        <begin position="12"/>
        <end position="30"/>
    </location>
</feature>
<organism evidence="2 3">
    <name type="scientific">Galleria mellonella</name>
    <name type="common">Greater wax moth</name>
    <dbReference type="NCBI Taxonomy" id="7137"/>
    <lineage>
        <taxon>Eukaryota</taxon>
        <taxon>Metazoa</taxon>
        <taxon>Ecdysozoa</taxon>
        <taxon>Arthropoda</taxon>
        <taxon>Hexapoda</taxon>
        <taxon>Insecta</taxon>
        <taxon>Pterygota</taxon>
        <taxon>Neoptera</taxon>
        <taxon>Endopterygota</taxon>
        <taxon>Lepidoptera</taxon>
        <taxon>Glossata</taxon>
        <taxon>Ditrysia</taxon>
        <taxon>Pyraloidea</taxon>
        <taxon>Pyralidae</taxon>
        <taxon>Galleriinae</taxon>
        <taxon>Galleria</taxon>
    </lineage>
</organism>
<dbReference type="Proteomes" id="UP001652740">
    <property type="component" value="Unplaced"/>
</dbReference>